<evidence type="ECO:0000256" key="2">
    <source>
        <dbReference type="ARBA" id="ARBA00022490"/>
    </source>
</evidence>
<keyword evidence="13" id="KW-1185">Reference proteome</keyword>
<dbReference type="PANTHER" id="PTHR45973">
    <property type="entry name" value="PROTEIN PHOSPHATASE 1 REGULATORY SUBUNIT SDS22-RELATED"/>
    <property type="match status" value="1"/>
</dbReference>
<evidence type="ECO:0000256" key="1">
    <source>
        <dbReference type="ARBA" id="ARBA00004611"/>
    </source>
</evidence>
<evidence type="ECO:0000256" key="4">
    <source>
        <dbReference type="ARBA" id="ARBA00022737"/>
    </source>
</evidence>
<reference evidence="12 13" key="1">
    <citation type="journal article" date="2023" name="Sci. Data">
        <title>Genome assembly of the Korean intertidal mud-creeper Batillaria attramentaria.</title>
        <authorList>
            <person name="Patra A.K."/>
            <person name="Ho P.T."/>
            <person name="Jun S."/>
            <person name="Lee S.J."/>
            <person name="Kim Y."/>
            <person name="Won Y.J."/>
        </authorList>
    </citation>
    <scope>NUCLEOTIDE SEQUENCE [LARGE SCALE GENOMIC DNA]</scope>
    <source>
        <strain evidence="12">Wonlab-2016</strain>
    </source>
</reference>
<evidence type="ECO:0000313" key="13">
    <source>
        <dbReference type="Proteomes" id="UP001519460"/>
    </source>
</evidence>
<gene>
    <name evidence="12" type="ORF">BaRGS_00011380</name>
</gene>
<evidence type="ECO:0000313" key="12">
    <source>
        <dbReference type="EMBL" id="KAK7497336.1"/>
    </source>
</evidence>
<keyword evidence="5" id="KW-0282">Flagellum</keyword>
<dbReference type="SMART" id="SM00365">
    <property type="entry name" value="LRR_SD22"/>
    <property type="match status" value="4"/>
</dbReference>
<proteinExistence type="inferred from homology"/>
<keyword evidence="7" id="KW-0969">Cilium</keyword>
<dbReference type="AlphaFoldDB" id="A0ABD0LCW8"/>
<evidence type="ECO:0000256" key="5">
    <source>
        <dbReference type="ARBA" id="ARBA00022846"/>
    </source>
</evidence>
<evidence type="ECO:0000256" key="11">
    <source>
        <dbReference type="ARBA" id="ARBA00040950"/>
    </source>
</evidence>
<keyword evidence="9" id="KW-0966">Cell projection</keyword>
<keyword evidence="2" id="KW-0963">Cytoplasm</keyword>
<evidence type="ECO:0000256" key="8">
    <source>
        <dbReference type="ARBA" id="ARBA00023212"/>
    </source>
</evidence>
<comment type="subcellular location">
    <subcellularLocation>
        <location evidence="1">Cytoplasm</location>
        <location evidence="1">Cytoskeleton</location>
        <location evidence="1">Flagellum axoneme</location>
    </subcellularLocation>
</comment>
<evidence type="ECO:0000256" key="10">
    <source>
        <dbReference type="ARBA" id="ARBA00038378"/>
    </source>
</evidence>
<dbReference type="InterPro" id="IPR001611">
    <property type="entry name" value="Leu-rich_rpt"/>
</dbReference>
<evidence type="ECO:0000256" key="9">
    <source>
        <dbReference type="ARBA" id="ARBA00023273"/>
    </source>
</evidence>
<evidence type="ECO:0000256" key="6">
    <source>
        <dbReference type="ARBA" id="ARBA00023054"/>
    </source>
</evidence>
<accession>A0ABD0LCW8</accession>
<dbReference type="PANTHER" id="PTHR45973:SF12">
    <property type="entry name" value="DYNEIN REGULATORY COMPLEX SUBUNIT 3"/>
    <property type="match status" value="1"/>
</dbReference>
<dbReference type="Gene3D" id="3.80.10.10">
    <property type="entry name" value="Ribonuclease Inhibitor"/>
    <property type="match status" value="1"/>
</dbReference>
<keyword evidence="6" id="KW-0175">Coiled coil</keyword>
<sequence>MSHLYDTIEPSVIDEGMLISAVFKQGPKEEAGKIAELEGIAYKDVQYLRLDYRNILRIEFLWEFKNLTKLQMDNNIIEKIEGLEMLINLVWLDLSFNNIEVIEGLDTLTKLEDLSLFNNHISRLENLDTLVNLEVFSIGNNEIGDLENLLYLRRFPRLKSLNLSNNPVCEIDVYTLYTTAYLPDLVYLDYRLLDDEIRKQAYEKYQMQMDLLAYSDKKILDAKEEDQEKAAIYAYHRAAFVQDMDGSLLYDSMYAEDPEGTTLCEMPNTDVILVPYRSTFNEICHNLFEFGLKAYERRNADVAIFCECLEEAKTESKTGCEKLVEEFLEEKRKKFQEIRQTKDPAEIQSAVCAYNARVTCLWNNLMRHEMVLFEQIEDIIQTFDLNLQDLVNDFNENVRTFMASLREAETIFHEKMQTLASENMLPIMRGDIEDVSEALRLIFTEKDTVMAAVHTSHDVHMLKIDVTEDAMLKGLDRWMTDLLKKIREEEHNRNRHRVVQIAHIIDYSREQLDALEMQEF</sequence>
<dbReference type="Proteomes" id="UP001519460">
    <property type="component" value="Unassembled WGS sequence"/>
</dbReference>
<dbReference type="Pfam" id="PF14580">
    <property type="entry name" value="LRR_9"/>
    <property type="match status" value="1"/>
</dbReference>
<evidence type="ECO:0000256" key="7">
    <source>
        <dbReference type="ARBA" id="ARBA00023069"/>
    </source>
</evidence>
<dbReference type="InterPro" id="IPR050576">
    <property type="entry name" value="Cilia_flagella_integrity"/>
</dbReference>
<keyword evidence="8" id="KW-0206">Cytoskeleton</keyword>
<organism evidence="12 13">
    <name type="scientific">Batillaria attramentaria</name>
    <dbReference type="NCBI Taxonomy" id="370345"/>
    <lineage>
        <taxon>Eukaryota</taxon>
        <taxon>Metazoa</taxon>
        <taxon>Spiralia</taxon>
        <taxon>Lophotrochozoa</taxon>
        <taxon>Mollusca</taxon>
        <taxon>Gastropoda</taxon>
        <taxon>Caenogastropoda</taxon>
        <taxon>Sorbeoconcha</taxon>
        <taxon>Cerithioidea</taxon>
        <taxon>Batillariidae</taxon>
        <taxon>Batillaria</taxon>
    </lineage>
</organism>
<comment type="similarity">
    <text evidence="10">Belongs to the DRC3 family.</text>
</comment>
<dbReference type="InterPro" id="IPR032675">
    <property type="entry name" value="LRR_dom_sf"/>
</dbReference>
<name>A0ABD0LCW8_9CAEN</name>
<keyword evidence="3" id="KW-0433">Leucine-rich repeat</keyword>
<dbReference type="EMBL" id="JACVVK020000059">
    <property type="protein sequence ID" value="KAK7497336.1"/>
    <property type="molecule type" value="Genomic_DNA"/>
</dbReference>
<keyword evidence="4" id="KW-0677">Repeat</keyword>
<comment type="caution">
    <text evidence="12">The sequence shown here is derived from an EMBL/GenBank/DDBJ whole genome shotgun (WGS) entry which is preliminary data.</text>
</comment>
<protein>
    <recommendedName>
        <fullName evidence="11">Dynein regulatory complex subunit 3</fullName>
    </recommendedName>
</protein>
<dbReference type="PROSITE" id="PS51450">
    <property type="entry name" value="LRR"/>
    <property type="match status" value="5"/>
</dbReference>
<dbReference type="SUPFAM" id="SSF52075">
    <property type="entry name" value="Outer arm dynein light chain 1"/>
    <property type="match status" value="1"/>
</dbReference>
<evidence type="ECO:0000256" key="3">
    <source>
        <dbReference type="ARBA" id="ARBA00022614"/>
    </source>
</evidence>